<dbReference type="PANTHER" id="PTHR10924:SF6">
    <property type="entry name" value="SOLUTE CARRIER FAMILY 49 MEMBER A3"/>
    <property type="match status" value="1"/>
</dbReference>
<reference evidence="7" key="1">
    <citation type="journal article" date="2020" name="Stud. Mycol.">
        <title>101 Dothideomycetes genomes: a test case for predicting lifestyles and emergence of pathogens.</title>
        <authorList>
            <person name="Haridas S."/>
            <person name="Albert R."/>
            <person name="Binder M."/>
            <person name="Bloem J."/>
            <person name="Labutti K."/>
            <person name="Salamov A."/>
            <person name="Andreopoulos B."/>
            <person name="Baker S."/>
            <person name="Barry K."/>
            <person name="Bills G."/>
            <person name="Bluhm B."/>
            <person name="Cannon C."/>
            <person name="Castanera R."/>
            <person name="Culley D."/>
            <person name="Daum C."/>
            <person name="Ezra D."/>
            <person name="Gonzalez J."/>
            <person name="Henrissat B."/>
            <person name="Kuo A."/>
            <person name="Liang C."/>
            <person name="Lipzen A."/>
            <person name="Lutzoni F."/>
            <person name="Magnuson J."/>
            <person name="Mondo S."/>
            <person name="Nolan M."/>
            <person name="Ohm R."/>
            <person name="Pangilinan J."/>
            <person name="Park H.-J."/>
            <person name="Ramirez L."/>
            <person name="Alfaro M."/>
            <person name="Sun H."/>
            <person name="Tritt A."/>
            <person name="Yoshinaga Y."/>
            <person name="Zwiers L.-H."/>
            <person name="Turgeon B."/>
            <person name="Goodwin S."/>
            <person name="Spatafora J."/>
            <person name="Crous P."/>
            <person name="Grigoriev I."/>
        </authorList>
    </citation>
    <scope>NUCLEOTIDE SEQUENCE</scope>
    <source>
        <strain evidence="7">CBS 690.94</strain>
    </source>
</reference>
<dbReference type="Gene3D" id="1.20.1250.20">
    <property type="entry name" value="MFS general substrate transporter like domains"/>
    <property type="match status" value="1"/>
</dbReference>
<dbReference type="InterPro" id="IPR036259">
    <property type="entry name" value="MFS_trans_sf"/>
</dbReference>
<evidence type="ECO:0000256" key="5">
    <source>
        <dbReference type="SAM" id="MobiDB-lite"/>
    </source>
</evidence>
<dbReference type="SUPFAM" id="SSF103473">
    <property type="entry name" value="MFS general substrate transporter"/>
    <property type="match status" value="1"/>
</dbReference>
<keyword evidence="2 6" id="KW-0812">Transmembrane</keyword>
<gene>
    <name evidence="7" type="ORF">P171DRAFT_427749</name>
</gene>
<dbReference type="EMBL" id="MU001494">
    <property type="protein sequence ID" value="KAF2449559.1"/>
    <property type="molecule type" value="Genomic_DNA"/>
</dbReference>
<dbReference type="Proteomes" id="UP000799764">
    <property type="component" value="Unassembled WGS sequence"/>
</dbReference>
<evidence type="ECO:0000256" key="2">
    <source>
        <dbReference type="ARBA" id="ARBA00022692"/>
    </source>
</evidence>
<feature type="transmembrane region" description="Helical" evidence="6">
    <location>
        <begin position="356"/>
        <end position="377"/>
    </location>
</feature>
<proteinExistence type="predicted"/>
<feature type="transmembrane region" description="Helical" evidence="6">
    <location>
        <begin position="123"/>
        <end position="145"/>
    </location>
</feature>
<dbReference type="PANTHER" id="PTHR10924">
    <property type="entry name" value="MAJOR FACILITATOR SUPERFAMILY PROTEIN-RELATED"/>
    <property type="match status" value="1"/>
</dbReference>
<dbReference type="GO" id="GO:0022857">
    <property type="term" value="F:transmembrane transporter activity"/>
    <property type="evidence" value="ECO:0007669"/>
    <property type="project" value="InterPro"/>
</dbReference>
<evidence type="ECO:0000256" key="3">
    <source>
        <dbReference type="ARBA" id="ARBA00022989"/>
    </source>
</evidence>
<accession>A0A9P4PQQ5</accession>
<comment type="subcellular location">
    <subcellularLocation>
        <location evidence="1">Membrane</location>
        <topology evidence="1">Multi-pass membrane protein</topology>
    </subcellularLocation>
</comment>
<organism evidence="7 8">
    <name type="scientific">Karstenula rhodostoma CBS 690.94</name>
    <dbReference type="NCBI Taxonomy" id="1392251"/>
    <lineage>
        <taxon>Eukaryota</taxon>
        <taxon>Fungi</taxon>
        <taxon>Dikarya</taxon>
        <taxon>Ascomycota</taxon>
        <taxon>Pezizomycotina</taxon>
        <taxon>Dothideomycetes</taxon>
        <taxon>Pleosporomycetidae</taxon>
        <taxon>Pleosporales</taxon>
        <taxon>Massarineae</taxon>
        <taxon>Didymosphaeriaceae</taxon>
        <taxon>Karstenula</taxon>
    </lineage>
</organism>
<dbReference type="AlphaFoldDB" id="A0A9P4PQQ5"/>
<feature type="region of interest" description="Disordered" evidence="5">
    <location>
        <begin position="1"/>
        <end position="63"/>
    </location>
</feature>
<feature type="transmembrane region" description="Helical" evidence="6">
    <location>
        <begin position="85"/>
        <end position="103"/>
    </location>
</feature>
<evidence type="ECO:0000256" key="6">
    <source>
        <dbReference type="SAM" id="Phobius"/>
    </source>
</evidence>
<dbReference type="GO" id="GO:0016020">
    <property type="term" value="C:membrane"/>
    <property type="evidence" value="ECO:0007669"/>
    <property type="project" value="UniProtKB-SubCell"/>
</dbReference>
<evidence type="ECO:0000313" key="8">
    <source>
        <dbReference type="Proteomes" id="UP000799764"/>
    </source>
</evidence>
<dbReference type="InterPro" id="IPR049680">
    <property type="entry name" value="FLVCR1-2_SLC49-like"/>
</dbReference>
<keyword evidence="8" id="KW-1185">Reference proteome</keyword>
<feature type="transmembrane region" description="Helical" evidence="6">
    <location>
        <begin position="425"/>
        <end position="442"/>
    </location>
</feature>
<feature type="transmembrane region" description="Helical" evidence="6">
    <location>
        <begin position="293"/>
        <end position="318"/>
    </location>
</feature>
<feature type="transmembrane region" description="Helical" evidence="6">
    <location>
        <begin position="176"/>
        <end position="198"/>
    </location>
</feature>
<evidence type="ECO:0000256" key="1">
    <source>
        <dbReference type="ARBA" id="ARBA00004141"/>
    </source>
</evidence>
<dbReference type="OrthoDB" id="422206at2759"/>
<feature type="compositionally biased region" description="Basic and acidic residues" evidence="5">
    <location>
        <begin position="45"/>
        <end position="62"/>
    </location>
</feature>
<comment type="caution">
    <text evidence="7">The sequence shown here is derived from an EMBL/GenBank/DDBJ whole genome shotgun (WGS) entry which is preliminary data.</text>
</comment>
<feature type="compositionally biased region" description="Low complexity" evidence="5">
    <location>
        <begin position="8"/>
        <end position="20"/>
    </location>
</feature>
<dbReference type="InterPro" id="IPR011701">
    <property type="entry name" value="MFS"/>
</dbReference>
<dbReference type="Pfam" id="PF07690">
    <property type="entry name" value="MFS_1"/>
    <property type="match status" value="1"/>
</dbReference>
<keyword evidence="4 6" id="KW-0472">Membrane</keyword>
<keyword evidence="3 6" id="KW-1133">Transmembrane helix</keyword>
<feature type="transmembrane region" description="Helical" evidence="6">
    <location>
        <begin position="330"/>
        <end position="350"/>
    </location>
</feature>
<protein>
    <submittedName>
        <fullName evidence="7">MFS general substrate transporter</fullName>
    </submittedName>
</protein>
<evidence type="ECO:0000256" key="4">
    <source>
        <dbReference type="ARBA" id="ARBA00023136"/>
    </source>
</evidence>
<feature type="transmembrane region" description="Helical" evidence="6">
    <location>
        <begin position="240"/>
        <end position="260"/>
    </location>
</feature>
<feature type="transmembrane region" description="Helical" evidence="6">
    <location>
        <begin position="384"/>
        <end position="405"/>
    </location>
</feature>
<evidence type="ECO:0000313" key="7">
    <source>
        <dbReference type="EMBL" id="KAF2449559.1"/>
    </source>
</evidence>
<name>A0A9P4PQQ5_9PLEO</name>
<sequence>MADAAPRNSDGSNGSNSKDGLLYREQVTKMEPARNGESSSVQRGGDGDAREESEPATREGRTRWWKRGKKGTYSHTHFKVYKRRWFGLAQLVLLNIVVSWDWLTFAPVSTKAADYFRVDEGAINWLSTAFLFSFVVVSPCTIWTLNRSPKQSIIVASVLLLAGNWIRYAGTKADRGIYGLVMFGQILTGLAQPFVLAAPTRYSDLWFTESGRVSATAVASLANPLGGALAQLINPSLGSIPNIVLCVSVISTVACIPSLFVPAKPPTPPSASSEVPKVALVPSLKACLRSPPFYIVFVTFSVYVGFFNSFSSLLNQILYPYAYSEDEAGICGAILIVVGLVAAAITSPIFDRTHAYLLGIKIISVLIAFGYLALIWAPQTRSLAAPYVLAAVEGAASFSLLPIALEYLVEITFPASPEVSSTICWAGGQLFGGIFVVIMNALKDQRPVDLVDVRELGRGAGDDTRPPGNMFRALVFQGALSLAVLPLPLMLGVKRLGLAHGEGRLKMDKHSNQSVVEGEEEEGA</sequence>